<protein>
    <submittedName>
        <fullName evidence="2">Uncharacterized protein</fullName>
    </submittedName>
</protein>
<evidence type="ECO:0000256" key="1">
    <source>
        <dbReference type="SAM" id="MobiDB-lite"/>
    </source>
</evidence>
<gene>
    <name evidence="2" type="ORF">STCU_10628</name>
</gene>
<dbReference type="Proteomes" id="UP000015354">
    <property type="component" value="Unassembled WGS sequence"/>
</dbReference>
<organism evidence="2 3">
    <name type="scientific">Strigomonas culicis</name>
    <dbReference type="NCBI Taxonomy" id="28005"/>
    <lineage>
        <taxon>Eukaryota</taxon>
        <taxon>Discoba</taxon>
        <taxon>Euglenozoa</taxon>
        <taxon>Kinetoplastea</taxon>
        <taxon>Metakinetoplastina</taxon>
        <taxon>Trypanosomatida</taxon>
        <taxon>Trypanosomatidae</taxon>
        <taxon>Strigomonadinae</taxon>
        <taxon>Strigomonas</taxon>
    </lineage>
</organism>
<reference evidence="2 3" key="1">
    <citation type="journal article" date="2013" name="PLoS ONE">
        <title>Predicting the Proteins of Angomonas deanei, Strigomonas culicis and Their Respective Endosymbionts Reveals New Aspects of the Trypanosomatidae Family.</title>
        <authorList>
            <person name="Motta M.C."/>
            <person name="Martins A.C."/>
            <person name="de Souza S.S."/>
            <person name="Catta-Preta C.M."/>
            <person name="Silva R."/>
            <person name="Klein C.C."/>
            <person name="de Almeida L.G."/>
            <person name="de Lima Cunha O."/>
            <person name="Ciapina L.P."/>
            <person name="Brocchi M."/>
            <person name="Colabardini A.C."/>
            <person name="de Araujo Lima B."/>
            <person name="Machado C.R."/>
            <person name="de Almeida Soares C.M."/>
            <person name="Probst C.M."/>
            <person name="de Menezes C.B."/>
            <person name="Thompson C.E."/>
            <person name="Bartholomeu D.C."/>
            <person name="Gradia D.F."/>
            <person name="Pavoni D.P."/>
            <person name="Grisard E.C."/>
            <person name="Fantinatti-Garboggini F."/>
            <person name="Marchini F.K."/>
            <person name="Rodrigues-Luiz G.F."/>
            <person name="Wagner G."/>
            <person name="Goldman G.H."/>
            <person name="Fietto J.L."/>
            <person name="Elias M.C."/>
            <person name="Goldman M.H."/>
            <person name="Sagot M.F."/>
            <person name="Pereira M."/>
            <person name="Stoco P.H."/>
            <person name="de Mendonca-Neto R.P."/>
            <person name="Teixeira S.M."/>
            <person name="Maciel T.E."/>
            <person name="de Oliveira Mendes T.A."/>
            <person name="Urmenyi T.P."/>
            <person name="de Souza W."/>
            <person name="Schenkman S."/>
            <person name="de Vasconcelos A.T."/>
        </authorList>
    </citation>
    <scope>NUCLEOTIDE SEQUENCE [LARGE SCALE GENOMIC DNA]</scope>
</reference>
<accession>S9US35</accession>
<dbReference type="AlphaFoldDB" id="S9US35"/>
<evidence type="ECO:0000313" key="3">
    <source>
        <dbReference type="Proteomes" id="UP000015354"/>
    </source>
</evidence>
<keyword evidence="3" id="KW-1185">Reference proteome</keyword>
<comment type="caution">
    <text evidence="2">The sequence shown here is derived from an EMBL/GenBank/DDBJ whole genome shotgun (WGS) entry which is preliminary data.</text>
</comment>
<feature type="region of interest" description="Disordered" evidence="1">
    <location>
        <begin position="24"/>
        <end position="48"/>
    </location>
</feature>
<dbReference type="EMBL" id="ATMH01010490">
    <property type="protein sequence ID" value="EPY17416.1"/>
    <property type="molecule type" value="Genomic_DNA"/>
</dbReference>
<evidence type="ECO:0000313" key="2">
    <source>
        <dbReference type="EMBL" id="EPY17416.1"/>
    </source>
</evidence>
<name>S9US35_9TRYP</name>
<sequence>MLYYAEKNTILYLTKSALTKKQLEETPAAAEAPAPPRGNGRVAATPPVQSIRCRPGKVKHLMMDEDEESEAVGYCI</sequence>
<proteinExistence type="predicted"/>